<keyword evidence="2" id="KW-1185">Reference proteome</keyword>
<sequence length="670" mass="73721">MKRKSTFVWVVCLSLVLSLGIYPGTSAKALGAYKTIDSITLQESPISMGEGWTLDTTFSSNAPYSMTQGKDKEYVAVGPYGTVMNSANGVNWAALSKFGNYHLTTIAWDGTKYVLFGNNTEYSMNLYSRPSEGFISSDGLTWKRIDFDPGETIYQMEWGESGFVAVGQKHIFFSKDGENWETSRALFNDYGADILQVVNGTYFISSRYDQPFVLVSKDGQNWSAKTYNASAVIQDMIWTGKQYLGVGNGIYTSADGVTWTKQAKSPSGAELKTIVYGHNKYIVTGASETTEGIDKNVAYTSKDGATWTKVDLSSLQVNIYTLYPVKSGFAGLGSNNMQGHADGTYSIYTVDGKSWSYRMIGTTLGGDFNAVATNGKRTVAVGLSGSVVYTDDGKTWRSSNPFSYRGKLGRAHLFDVVWGGNKFVAAGNGGIYYSADGSSWKQAKVPFRDQYGGLRNIMWTGKFYVASDQVYGVYTSKDGLTWKRVASVSDNWLTSMIHDGKRLIAAFRVHNFNGPGTTKIMQTTDGTNWKLLKTLDLDEAFLAWTGSGYVAMNQYNPSKVWVSKDGSNWSKKSTNLGESQNINFLTSVDGQFVAVHHGFQESGDEVTYTDQLLLSKDGVNWQATSIPEKHPGVNIFGTEMLEDGIKAHGKYIFVGTYGEIMYVDRLTSSK</sequence>
<dbReference type="Proteomes" id="UP001139534">
    <property type="component" value="Unassembled WGS sequence"/>
</dbReference>
<dbReference type="EMBL" id="JALPRK010000003">
    <property type="protein sequence ID" value="MCK8486603.1"/>
    <property type="molecule type" value="Genomic_DNA"/>
</dbReference>
<organism evidence="1 2">
    <name type="scientific">Paenibacillus mellifer</name>
    <dbReference type="NCBI Taxonomy" id="2937794"/>
    <lineage>
        <taxon>Bacteria</taxon>
        <taxon>Bacillati</taxon>
        <taxon>Bacillota</taxon>
        <taxon>Bacilli</taxon>
        <taxon>Bacillales</taxon>
        <taxon>Paenibacillaceae</taxon>
        <taxon>Paenibacillus</taxon>
    </lineage>
</organism>
<evidence type="ECO:0008006" key="3">
    <source>
        <dbReference type="Google" id="ProtNLM"/>
    </source>
</evidence>
<evidence type="ECO:0000313" key="2">
    <source>
        <dbReference type="Proteomes" id="UP001139534"/>
    </source>
</evidence>
<evidence type="ECO:0000313" key="1">
    <source>
        <dbReference type="EMBL" id="MCK8486603.1"/>
    </source>
</evidence>
<gene>
    <name evidence="1" type="ORF">M0651_05365</name>
</gene>
<proteinExistence type="predicted"/>
<dbReference type="InterPro" id="IPR036278">
    <property type="entry name" value="Sialidase_sf"/>
</dbReference>
<dbReference type="Gene3D" id="2.130.10.10">
    <property type="entry name" value="YVTN repeat-like/Quinoprotein amine dehydrogenase"/>
    <property type="match status" value="1"/>
</dbReference>
<dbReference type="SUPFAM" id="SSF50939">
    <property type="entry name" value="Sialidases"/>
    <property type="match status" value="1"/>
</dbReference>
<comment type="caution">
    <text evidence="1">The sequence shown here is derived from an EMBL/GenBank/DDBJ whole genome shotgun (WGS) entry which is preliminary data.</text>
</comment>
<reference evidence="1" key="1">
    <citation type="submission" date="2022-04" db="EMBL/GenBank/DDBJ databases">
        <authorList>
            <person name="Seo M.-J."/>
        </authorList>
    </citation>
    <scope>NUCLEOTIDE SEQUENCE</scope>
    <source>
        <strain evidence="1">MBLB2552</strain>
    </source>
</reference>
<dbReference type="RefSeq" id="WP_248550813.1">
    <property type="nucleotide sequence ID" value="NZ_JALPRK010000003.1"/>
</dbReference>
<dbReference type="InterPro" id="IPR015943">
    <property type="entry name" value="WD40/YVTN_repeat-like_dom_sf"/>
</dbReference>
<name>A0A9X2BNZ7_9BACL</name>
<accession>A0A9X2BNZ7</accession>
<dbReference type="SUPFAM" id="SSF110296">
    <property type="entry name" value="Oligoxyloglucan reducing end-specific cellobiohydrolase"/>
    <property type="match status" value="1"/>
</dbReference>
<dbReference type="AlphaFoldDB" id="A0A9X2BNZ7"/>
<protein>
    <recommendedName>
        <fullName evidence="3">Photosynthesis system II assembly factor Ycf48/Hcf136-like domain-containing protein</fullName>
    </recommendedName>
</protein>